<dbReference type="AlphaFoldDB" id="A0A4R7KVH6"/>
<feature type="region of interest" description="Disordered" evidence="1">
    <location>
        <begin position="47"/>
        <end position="69"/>
    </location>
</feature>
<dbReference type="Proteomes" id="UP000295325">
    <property type="component" value="Unassembled WGS sequence"/>
</dbReference>
<protein>
    <recommendedName>
        <fullName evidence="5">DUF4352 domain-containing protein</fullName>
    </recommendedName>
</protein>
<proteinExistence type="predicted"/>
<keyword evidence="4" id="KW-1185">Reference proteome</keyword>
<name>A0A4R7KVH6_9CLOT</name>
<evidence type="ECO:0000313" key="4">
    <source>
        <dbReference type="Proteomes" id="UP000295325"/>
    </source>
</evidence>
<comment type="caution">
    <text evidence="3">The sequence shown here is derived from an EMBL/GenBank/DDBJ whole genome shotgun (WGS) entry which is preliminary data.</text>
</comment>
<keyword evidence="2" id="KW-0812">Transmembrane</keyword>
<gene>
    <name evidence="3" type="ORF">EDD71_10157</name>
</gene>
<organism evidence="3 4">
    <name type="scientific">Fonticella tunisiensis</name>
    <dbReference type="NCBI Taxonomy" id="1096341"/>
    <lineage>
        <taxon>Bacteria</taxon>
        <taxon>Bacillati</taxon>
        <taxon>Bacillota</taxon>
        <taxon>Clostridia</taxon>
        <taxon>Eubacteriales</taxon>
        <taxon>Clostridiaceae</taxon>
        <taxon>Fonticella</taxon>
    </lineage>
</organism>
<evidence type="ECO:0000256" key="1">
    <source>
        <dbReference type="SAM" id="MobiDB-lite"/>
    </source>
</evidence>
<feature type="compositionally biased region" description="Polar residues" evidence="1">
    <location>
        <begin position="47"/>
        <end position="64"/>
    </location>
</feature>
<feature type="transmembrane region" description="Helical" evidence="2">
    <location>
        <begin position="6"/>
        <end position="26"/>
    </location>
</feature>
<sequence>MIKQKSFIVLPLVALIIGLAGGYFIYTKMTAASKMKDKDGAVISENISESSQTGSNVDNSSNKIKSQEDDKLRDKLLKIDSRGSVQVGATILNPIEKDDKYIVIEMQFDTHSVDLDVYDFQRIATFKTSDGVEMNQEIIWEKADGGGHHYLGKYKIPKVVDGKPVITEKTESIELDIKGLDNVENRTFKWEKDVIKLLKN</sequence>
<keyword evidence="2" id="KW-1133">Transmembrane helix</keyword>
<accession>A0A4R7KVH6</accession>
<keyword evidence="2" id="KW-0472">Membrane</keyword>
<evidence type="ECO:0000313" key="3">
    <source>
        <dbReference type="EMBL" id="TDT63632.1"/>
    </source>
</evidence>
<reference evidence="3 4" key="1">
    <citation type="submission" date="2019-03" db="EMBL/GenBank/DDBJ databases">
        <title>Genomic Encyclopedia of Type Strains, Phase IV (KMG-IV): sequencing the most valuable type-strain genomes for metagenomic binning, comparative biology and taxonomic classification.</title>
        <authorList>
            <person name="Goeker M."/>
        </authorList>
    </citation>
    <scope>NUCLEOTIDE SEQUENCE [LARGE SCALE GENOMIC DNA]</scope>
    <source>
        <strain evidence="3 4">DSM 24455</strain>
    </source>
</reference>
<dbReference type="EMBL" id="SOAZ01000001">
    <property type="protein sequence ID" value="TDT63632.1"/>
    <property type="molecule type" value="Genomic_DNA"/>
</dbReference>
<evidence type="ECO:0000256" key="2">
    <source>
        <dbReference type="SAM" id="Phobius"/>
    </source>
</evidence>
<evidence type="ECO:0008006" key="5">
    <source>
        <dbReference type="Google" id="ProtNLM"/>
    </source>
</evidence>